<keyword evidence="7" id="KW-1185">Reference proteome</keyword>
<reference evidence="7" key="1">
    <citation type="journal article" date="1997" name="Nucleic Acids Res.">
        <title>tRNAscan-SE: a program for improved detection of transfer RNA genes in genomic sequence.</title>
        <authorList>
            <person name="Lowe T.M."/>
            <person name="Eddy S.R."/>
        </authorList>
    </citation>
    <scope>NUCLEOTIDE SEQUENCE [LARGE SCALE GENOMIC DNA]</scope>
    <source>
        <strain evidence="7">r\DH55</strain>
    </source>
</reference>
<dbReference type="RefSeq" id="XP_019098399.1">
    <property type="nucleotide sequence ID" value="XM_019242854.1"/>
</dbReference>
<keyword evidence="4" id="KW-0611">Plant defense</keyword>
<dbReference type="RefSeq" id="XP_019086572.1">
    <property type="nucleotide sequence ID" value="XM_019231027.1"/>
</dbReference>
<evidence type="ECO:0000313" key="8">
    <source>
        <dbReference type="RefSeq" id="XP_019086572.1"/>
    </source>
</evidence>
<evidence type="ECO:0000256" key="4">
    <source>
        <dbReference type="ARBA" id="ARBA00022821"/>
    </source>
</evidence>
<name>A0ABM1QII4_CAMSA</name>
<feature type="signal peptide" evidence="6">
    <location>
        <begin position="1"/>
        <end position="24"/>
    </location>
</feature>
<keyword evidence="5" id="KW-1015">Disulfide bond</keyword>
<evidence type="ECO:0000256" key="3">
    <source>
        <dbReference type="ARBA" id="ARBA00022577"/>
    </source>
</evidence>
<keyword evidence="6" id="KW-0732">Signal</keyword>
<reference evidence="7" key="2">
    <citation type="journal article" date="2014" name="Nat. Commun.">
        <title>The emerging biofuel crop Camelina sativa retains a highly undifferentiated hexaploid genome structure.</title>
        <authorList>
            <person name="Kagale S."/>
            <person name="Koh C."/>
            <person name="Nixon J."/>
            <person name="Bollina V."/>
            <person name="Clarke W.E."/>
            <person name="Tuteja R."/>
            <person name="Spillane C."/>
            <person name="Robinson S.J."/>
            <person name="Links M.G."/>
            <person name="Clarke C."/>
            <person name="Higgins E.E."/>
            <person name="Huebert T."/>
            <person name="Sharpe A.G."/>
            <person name="Parkin I.A."/>
        </authorList>
    </citation>
    <scope>NUCLEOTIDE SEQUENCE [LARGE SCALE GENOMIC DNA]</scope>
    <source>
        <strain evidence="7">r\DH55</strain>
    </source>
</reference>
<organism evidence="7 8">
    <name type="scientific">Camelina sativa</name>
    <name type="common">False flax</name>
    <name type="synonym">Myagrum sativum</name>
    <dbReference type="NCBI Taxonomy" id="90675"/>
    <lineage>
        <taxon>Eukaryota</taxon>
        <taxon>Viridiplantae</taxon>
        <taxon>Streptophyta</taxon>
        <taxon>Embryophyta</taxon>
        <taxon>Tracheophyta</taxon>
        <taxon>Spermatophyta</taxon>
        <taxon>Magnoliopsida</taxon>
        <taxon>eudicotyledons</taxon>
        <taxon>Gunneridae</taxon>
        <taxon>Pentapetalae</taxon>
        <taxon>rosids</taxon>
        <taxon>malvids</taxon>
        <taxon>Brassicales</taxon>
        <taxon>Brassicaceae</taxon>
        <taxon>Camelineae</taxon>
        <taxon>Camelina</taxon>
    </lineage>
</organism>
<dbReference type="GeneID" id="104774254"/>
<evidence type="ECO:0000256" key="2">
    <source>
        <dbReference type="ARBA" id="ARBA00022529"/>
    </source>
</evidence>
<sequence length="73" mass="8104">MSEQKIQLASLLLLICLIFPQSNAKQCIFEGQCVTVEDCNNICKSGEDPFLCMRSGPNRGKCCCLKKDGFVIE</sequence>
<gene>
    <name evidence="8" type="primary">LOC109126988</name>
    <name evidence="9" type="synonym">LOC104774254</name>
</gene>
<dbReference type="Pfam" id="PF25052">
    <property type="entry name" value="AtDEF-like"/>
    <property type="match status" value="1"/>
</dbReference>
<dbReference type="Proteomes" id="UP000694864">
    <property type="component" value="Chromosome 10"/>
</dbReference>
<protein>
    <submittedName>
        <fullName evidence="8 9">Defensin-like protein 277</fullName>
    </submittedName>
</protein>
<evidence type="ECO:0000256" key="5">
    <source>
        <dbReference type="ARBA" id="ARBA00023157"/>
    </source>
</evidence>
<keyword evidence="3" id="KW-0295">Fungicide</keyword>
<feature type="chain" id="PRO_5045022978" evidence="6">
    <location>
        <begin position="25"/>
        <end position="73"/>
    </location>
</feature>
<evidence type="ECO:0000256" key="6">
    <source>
        <dbReference type="SAM" id="SignalP"/>
    </source>
</evidence>
<dbReference type="InterPro" id="IPR010851">
    <property type="entry name" value="DEFL"/>
</dbReference>
<evidence type="ECO:0000256" key="1">
    <source>
        <dbReference type="ARBA" id="ARBA00006722"/>
    </source>
</evidence>
<reference evidence="8 9" key="3">
    <citation type="submission" date="2025-05" db="UniProtKB">
        <authorList>
            <consortium name="RefSeq"/>
        </authorList>
    </citation>
    <scope>IDENTIFICATION</scope>
    <source>
        <tissue evidence="8 9">Leaf</tissue>
    </source>
</reference>
<comment type="similarity">
    <text evidence="1">Belongs to the DEFL family.</text>
</comment>
<dbReference type="GeneID" id="109126988"/>
<accession>A0ABM1QII4</accession>
<evidence type="ECO:0000313" key="7">
    <source>
        <dbReference type="Proteomes" id="UP000694864"/>
    </source>
</evidence>
<keyword evidence="2" id="KW-0929">Antimicrobial</keyword>
<evidence type="ECO:0000313" key="9">
    <source>
        <dbReference type="RefSeq" id="XP_019098399.1"/>
    </source>
</evidence>
<proteinExistence type="inferred from homology"/>